<accession>J5UQ15</accession>
<dbReference type="EMBL" id="ALNK01000006">
    <property type="protein sequence ID" value="EJU24229.1"/>
    <property type="molecule type" value="Genomic_DNA"/>
</dbReference>
<name>J5UQ15_9FIRM</name>
<evidence type="ECO:0000313" key="2">
    <source>
        <dbReference type="EMBL" id="EJU24229.1"/>
    </source>
</evidence>
<dbReference type="Proteomes" id="UP000005244">
    <property type="component" value="Unassembled WGS sequence"/>
</dbReference>
<reference evidence="2 3" key="1">
    <citation type="submission" date="2012-07" db="EMBL/GenBank/DDBJ databases">
        <authorList>
            <person name="Durkin A.S."/>
            <person name="McCorrison J."/>
            <person name="Torralba M."/>
            <person name="Gillis M."/>
            <person name="Methe B."/>
            <person name="Sutton G."/>
            <person name="Nelson K.E."/>
        </authorList>
    </citation>
    <scope>NUCLEOTIDE SEQUENCE [LARGE SCALE GENOMIC DNA]</scope>
    <source>
        <strain evidence="2 3">OBRC8</strain>
    </source>
</reference>
<protein>
    <submittedName>
        <fullName evidence="2">Uncharacterized protein</fullName>
    </submittedName>
</protein>
<proteinExistence type="predicted"/>
<dbReference type="AlphaFoldDB" id="J5UQ15"/>
<sequence>MFPTPLASDTGTRPKVPQVVLSPAGSFRRKKKTGHWSANLSEAIYYLEKDAAPNLRFNPEWAEWLMGFPKAWTEISSG</sequence>
<organism evidence="2 3">
    <name type="scientific">Peptoanaerobacter stomatis</name>
    <dbReference type="NCBI Taxonomy" id="796937"/>
    <lineage>
        <taxon>Bacteria</taxon>
        <taxon>Bacillati</taxon>
        <taxon>Bacillota</taxon>
        <taxon>Clostridia</taxon>
        <taxon>Peptostreptococcales</taxon>
        <taxon>Filifactoraceae</taxon>
        <taxon>Peptoanaerobacter</taxon>
    </lineage>
</organism>
<feature type="region of interest" description="Disordered" evidence="1">
    <location>
        <begin position="1"/>
        <end position="23"/>
    </location>
</feature>
<evidence type="ECO:0000313" key="3">
    <source>
        <dbReference type="Proteomes" id="UP000005244"/>
    </source>
</evidence>
<evidence type="ECO:0000256" key="1">
    <source>
        <dbReference type="SAM" id="MobiDB-lite"/>
    </source>
</evidence>
<gene>
    <name evidence="2" type="ORF">HMPREF1143_0611</name>
</gene>
<comment type="caution">
    <text evidence="2">The sequence shown here is derived from an EMBL/GenBank/DDBJ whole genome shotgun (WGS) entry which is preliminary data.</text>
</comment>
<keyword evidence="3" id="KW-1185">Reference proteome</keyword>